<accession>A0A8H7UJ01</accession>
<evidence type="ECO:0000256" key="1">
    <source>
        <dbReference type="SAM" id="MobiDB-lite"/>
    </source>
</evidence>
<proteinExistence type="predicted"/>
<dbReference type="AlphaFoldDB" id="A0A8H7UJ01"/>
<dbReference type="OrthoDB" id="5573882at2759"/>
<keyword evidence="3" id="KW-1185">Reference proteome</keyword>
<evidence type="ECO:0000313" key="2">
    <source>
        <dbReference type="EMBL" id="KAG2187686.1"/>
    </source>
</evidence>
<dbReference type="EMBL" id="JAEPRA010000003">
    <property type="protein sequence ID" value="KAG2187686.1"/>
    <property type="molecule type" value="Genomic_DNA"/>
</dbReference>
<sequence length="293" mass="32265">MPNIVAVQINADSNETYKKMVKTMTNNTPTPYGIIPRRRRSSTTTLTITKHLSEPTAEDNEQDIYSTSPNSDDMSLSPSMFSKFSISPPSSFTSFLSSFSTDSPPTSAAAKSTLPLVSPPQSTLALISHLDAVAPVVAPQSTSIALLSRLLQDHYSNSAKSSQEATANDFTTALRDAASLLRAPLKLFSTGTYIKEPVTPVAAAAEDDGDSAYWSQPSEKESSVVKTVLPPRYNRDIRANPDHLRMIVAEMNMMRSRKIVCPLRPRTYLHKRVDHFQLDQTSRLRFELLADGQ</sequence>
<name>A0A8H7UJ01_9FUNG</name>
<feature type="compositionally biased region" description="Polar residues" evidence="1">
    <location>
        <begin position="63"/>
        <end position="72"/>
    </location>
</feature>
<comment type="caution">
    <text evidence="2">The sequence shown here is derived from an EMBL/GenBank/DDBJ whole genome shotgun (WGS) entry which is preliminary data.</text>
</comment>
<feature type="region of interest" description="Disordered" evidence="1">
    <location>
        <begin position="51"/>
        <end position="72"/>
    </location>
</feature>
<reference evidence="2" key="1">
    <citation type="submission" date="2020-12" db="EMBL/GenBank/DDBJ databases">
        <title>Metabolic potential, ecology and presence of endohyphal bacteria is reflected in genomic diversity of Mucoromycotina.</title>
        <authorList>
            <person name="Muszewska A."/>
            <person name="Okrasinska A."/>
            <person name="Steczkiewicz K."/>
            <person name="Drgas O."/>
            <person name="Orlowska M."/>
            <person name="Perlinska-Lenart U."/>
            <person name="Aleksandrzak-Piekarczyk T."/>
            <person name="Szatraj K."/>
            <person name="Zielenkiewicz U."/>
            <person name="Pilsyk S."/>
            <person name="Malc E."/>
            <person name="Mieczkowski P."/>
            <person name="Kruszewska J.S."/>
            <person name="Biernat P."/>
            <person name="Pawlowska J."/>
        </authorList>
    </citation>
    <scope>NUCLEOTIDE SEQUENCE</scope>
    <source>
        <strain evidence="2">WA0000051536</strain>
    </source>
</reference>
<protein>
    <submittedName>
        <fullName evidence="2">Uncharacterized protein</fullName>
    </submittedName>
</protein>
<organism evidence="2 3">
    <name type="scientific">Umbelopsis vinacea</name>
    <dbReference type="NCBI Taxonomy" id="44442"/>
    <lineage>
        <taxon>Eukaryota</taxon>
        <taxon>Fungi</taxon>
        <taxon>Fungi incertae sedis</taxon>
        <taxon>Mucoromycota</taxon>
        <taxon>Mucoromycotina</taxon>
        <taxon>Umbelopsidomycetes</taxon>
        <taxon>Umbelopsidales</taxon>
        <taxon>Umbelopsidaceae</taxon>
        <taxon>Umbelopsis</taxon>
    </lineage>
</organism>
<dbReference type="Proteomes" id="UP000612746">
    <property type="component" value="Unassembled WGS sequence"/>
</dbReference>
<gene>
    <name evidence="2" type="ORF">INT44_005376</name>
</gene>
<evidence type="ECO:0000313" key="3">
    <source>
        <dbReference type="Proteomes" id="UP000612746"/>
    </source>
</evidence>